<proteinExistence type="predicted"/>
<protein>
    <submittedName>
        <fullName evidence="1">Uncharacterized protein</fullName>
    </submittedName>
</protein>
<name>A0A2P2PRT2_RHIMU</name>
<dbReference type="AlphaFoldDB" id="A0A2P2PRT2"/>
<dbReference type="EMBL" id="GGEC01076885">
    <property type="protein sequence ID" value="MBX57369.1"/>
    <property type="molecule type" value="Transcribed_RNA"/>
</dbReference>
<organism evidence="1">
    <name type="scientific">Rhizophora mucronata</name>
    <name type="common">Asiatic mangrove</name>
    <dbReference type="NCBI Taxonomy" id="61149"/>
    <lineage>
        <taxon>Eukaryota</taxon>
        <taxon>Viridiplantae</taxon>
        <taxon>Streptophyta</taxon>
        <taxon>Embryophyta</taxon>
        <taxon>Tracheophyta</taxon>
        <taxon>Spermatophyta</taxon>
        <taxon>Magnoliopsida</taxon>
        <taxon>eudicotyledons</taxon>
        <taxon>Gunneridae</taxon>
        <taxon>Pentapetalae</taxon>
        <taxon>rosids</taxon>
        <taxon>fabids</taxon>
        <taxon>Malpighiales</taxon>
        <taxon>Rhizophoraceae</taxon>
        <taxon>Rhizophora</taxon>
    </lineage>
</organism>
<accession>A0A2P2PRT2</accession>
<reference evidence="1" key="1">
    <citation type="submission" date="2018-02" db="EMBL/GenBank/DDBJ databases">
        <title>Rhizophora mucronata_Transcriptome.</title>
        <authorList>
            <person name="Meera S.P."/>
            <person name="Sreeshan A."/>
            <person name="Augustine A."/>
        </authorList>
    </citation>
    <scope>NUCLEOTIDE SEQUENCE</scope>
    <source>
        <tissue evidence="1">Leaf</tissue>
    </source>
</reference>
<sequence>MASVFSPNKLLKQFAKPI</sequence>
<evidence type="ECO:0000313" key="1">
    <source>
        <dbReference type="EMBL" id="MBX57369.1"/>
    </source>
</evidence>